<keyword evidence="2" id="KW-1185">Reference proteome</keyword>
<accession>A0ABS8WPP2</accession>
<dbReference type="EMBL" id="JACEIK010009169">
    <property type="protein sequence ID" value="MCE3052047.1"/>
    <property type="molecule type" value="Genomic_DNA"/>
</dbReference>
<organism evidence="1 2">
    <name type="scientific">Datura stramonium</name>
    <name type="common">Jimsonweed</name>
    <name type="synonym">Common thornapple</name>
    <dbReference type="NCBI Taxonomy" id="4076"/>
    <lineage>
        <taxon>Eukaryota</taxon>
        <taxon>Viridiplantae</taxon>
        <taxon>Streptophyta</taxon>
        <taxon>Embryophyta</taxon>
        <taxon>Tracheophyta</taxon>
        <taxon>Spermatophyta</taxon>
        <taxon>Magnoliopsida</taxon>
        <taxon>eudicotyledons</taxon>
        <taxon>Gunneridae</taxon>
        <taxon>Pentapetalae</taxon>
        <taxon>asterids</taxon>
        <taxon>lamiids</taxon>
        <taxon>Solanales</taxon>
        <taxon>Solanaceae</taxon>
        <taxon>Solanoideae</taxon>
        <taxon>Datureae</taxon>
        <taxon>Datura</taxon>
    </lineage>
</organism>
<feature type="non-terminal residue" evidence="1">
    <location>
        <position position="1"/>
    </location>
</feature>
<protein>
    <submittedName>
        <fullName evidence="1">Uncharacterized protein</fullName>
    </submittedName>
</protein>
<sequence>PRRTFYCRVPSASLYMPTCLDRAAARLPSCGEGATSRVLQRWDKGCLAHAIAPGRGLHRAWHCTGVLLPHAAVCQPHANFKILASFTPNSSHIFQNP</sequence>
<evidence type="ECO:0000313" key="2">
    <source>
        <dbReference type="Proteomes" id="UP000823775"/>
    </source>
</evidence>
<proteinExistence type="predicted"/>
<gene>
    <name evidence="1" type="ORF">HAX54_051453</name>
</gene>
<evidence type="ECO:0000313" key="1">
    <source>
        <dbReference type="EMBL" id="MCE3052047.1"/>
    </source>
</evidence>
<comment type="caution">
    <text evidence="1">The sequence shown here is derived from an EMBL/GenBank/DDBJ whole genome shotgun (WGS) entry which is preliminary data.</text>
</comment>
<name>A0ABS8WPP2_DATST</name>
<dbReference type="Proteomes" id="UP000823775">
    <property type="component" value="Unassembled WGS sequence"/>
</dbReference>
<reference evidence="1 2" key="1">
    <citation type="journal article" date="2021" name="BMC Genomics">
        <title>Datura genome reveals duplications of psychoactive alkaloid biosynthetic genes and high mutation rate following tissue culture.</title>
        <authorList>
            <person name="Rajewski A."/>
            <person name="Carter-House D."/>
            <person name="Stajich J."/>
            <person name="Litt A."/>
        </authorList>
    </citation>
    <scope>NUCLEOTIDE SEQUENCE [LARGE SCALE GENOMIC DNA]</scope>
    <source>
        <strain evidence="1">AR-01</strain>
    </source>
</reference>